<dbReference type="InterPro" id="IPR024920">
    <property type="entry name" value="Dihydroorotate_DH_1"/>
</dbReference>
<protein>
    <recommendedName>
        <fullName evidence="5">Dihydroorotate dehydrogenase</fullName>
        <shortName evidence="5">DHOD</shortName>
        <shortName evidence="5">DHODase</shortName>
        <shortName evidence="5">DHOdehase</shortName>
        <ecNumber evidence="5">1.3.-.-</ecNumber>
    </recommendedName>
</protein>
<dbReference type="EMBL" id="DTGT01000098">
    <property type="protein sequence ID" value="HGH60257.1"/>
    <property type="molecule type" value="Genomic_DNA"/>
</dbReference>
<comment type="subcellular location">
    <subcellularLocation>
        <location evidence="5">Cytoplasm</location>
    </subcellularLocation>
</comment>
<dbReference type="InterPro" id="IPR001295">
    <property type="entry name" value="Dihydroorotate_DH_CS"/>
</dbReference>
<evidence type="ECO:0000259" key="6">
    <source>
        <dbReference type="PROSITE" id="PS51384"/>
    </source>
</evidence>
<dbReference type="Pfam" id="PF10418">
    <property type="entry name" value="DHODB_Fe-S_bind"/>
    <property type="match status" value="1"/>
</dbReference>
<dbReference type="EC" id="1.3.-.-" evidence="5"/>
<dbReference type="AlphaFoldDB" id="A0A7C4EW65"/>
<feature type="binding site" evidence="5">
    <location>
        <begin position="69"/>
        <end position="73"/>
    </location>
    <ligand>
        <name>substrate</name>
    </ligand>
</feature>
<feature type="binding site" evidence="5">
    <location>
        <position position="190"/>
    </location>
    <ligand>
        <name>FMN</name>
        <dbReference type="ChEBI" id="CHEBI:58210"/>
    </ligand>
</feature>
<gene>
    <name evidence="5" type="primary">pyrD</name>
    <name evidence="7" type="ORF">ENV54_03040</name>
</gene>
<keyword evidence="2 5" id="KW-0285">Flavoprotein</keyword>
<feature type="binding site" evidence="5">
    <location>
        <position position="126"/>
    </location>
    <ligand>
        <name>substrate</name>
    </ligand>
</feature>
<evidence type="ECO:0000313" key="7">
    <source>
        <dbReference type="EMBL" id="HGH60257.1"/>
    </source>
</evidence>
<dbReference type="GO" id="GO:0005737">
    <property type="term" value="C:cytoplasm"/>
    <property type="evidence" value="ECO:0007669"/>
    <property type="project" value="UniProtKB-SubCell"/>
</dbReference>
<dbReference type="Gene3D" id="2.10.240.10">
    <property type="entry name" value="Dihydroorotate dehydrogenase, electron transfer subunit"/>
    <property type="match status" value="1"/>
</dbReference>
<comment type="similarity">
    <text evidence="5">Belongs to the dihydroorotate dehydrogenase family. Type 1 subfamily.</text>
</comment>
<evidence type="ECO:0000256" key="2">
    <source>
        <dbReference type="ARBA" id="ARBA00022630"/>
    </source>
</evidence>
<dbReference type="SUPFAM" id="SSF63380">
    <property type="entry name" value="Riboflavin synthase domain-like"/>
    <property type="match status" value="1"/>
</dbReference>
<comment type="catalytic activity">
    <reaction evidence="5">
        <text>(S)-dihydroorotate + A = orotate + AH2</text>
        <dbReference type="Rhea" id="RHEA:18073"/>
        <dbReference type="ChEBI" id="CHEBI:13193"/>
        <dbReference type="ChEBI" id="CHEBI:17499"/>
        <dbReference type="ChEBI" id="CHEBI:30839"/>
        <dbReference type="ChEBI" id="CHEBI:30864"/>
    </reaction>
</comment>
<feature type="binding site" evidence="5">
    <location>
        <begin position="44"/>
        <end position="45"/>
    </location>
    <ligand>
        <name>FMN</name>
        <dbReference type="ChEBI" id="CHEBI:58210"/>
    </ligand>
</feature>
<dbReference type="InterPro" id="IPR039261">
    <property type="entry name" value="FNR_nucleotide-bd"/>
</dbReference>
<feature type="binding site" evidence="5">
    <location>
        <begin position="242"/>
        <end position="243"/>
    </location>
    <ligand>
        <name>FMN</name>
        <dbReference type="ChEBI" id="CHEBI:58210"/>
    </ligand>
</feature>
<evidence type="ECO:0000256" key="3">
    <source>
        <dbReference type="ARBA" id="ARBA00022643"/>
    </source>
</evidence>
<dbReference type="InterPro" id="IPR017938">
    <property type="entry name" value="Riboflavin_synthase-like_b-brl"/>
</dbReference>
<feature type="domain" description="FAD-binding FR-type" evidence="6">
    <location>
        <begin position="306"/>
        <end position="395"/>
    </location>
</feature>
<feature type="active site" description="Nucleophile" evidence="5">
    <location>
        <position position="129"/>
    </location>
</feature>
<name>A0A7C4EW65_9BACT</name>
<organism evidence="7">
    <name type="scientific">Desulfomonile tiedjei</name>
    <dbReference type="NCBI Taxonomy" id="2358"/>
    <lineage>
        <taxon>Bacteria</taxon>
        <taxon>Pseudomonadati</taxon>
        <taxon>Thermodesulfobacteriota</taxon>
        <taxon>Desulfomonilia</taxon>
        <taxon>Desulfomonilales</taxon>
        <taxon>Desulfomonilaceae</taxon>
        <taxon>Desulfomonile</taxon>
    </lineage>
</organism>
<dbReference type="SUPFAM" id="SSF51395">
    <property type="entry name" value="FMN-linked oxidoreductases"/>
    <property type="match status" value="1"/>
</dbReference>
<dbReference type="InterPro" id="IPR005720">
    <property type="entry name" value="Dihydroorotate_DH_cat"/>
</dbReference>
<evidence type="ECO:0000256" key="4">
    <source>
        <dbReference type="ARBA" id="ARBA00023002"/>
    </source>
</evidence>
<feature type="binding site" evidence="5">
    <location>
        <position position="216"/>
    </location>
    <ligand>
        <name>FMN</name>
        <dbReference type="ChEBI" id="CHEBI:58210"/>
    </ligand>
</feature>
<dbReference type="InterPro" id="IPR017927">
    <property type="entry name" value="FAD-bd_FR_type"/>
</dbReference>
<comment type="pathway">
    <text evidence="1 5">Pyrimidine metabolism; UMP biosynthesis via de novo pathway.</text>
</comment>
<comment type="cofactor">
    <cofactor evidence="5">
        <name>FMN</name>
        <dbReference type="ChEBI" id="CHEBI:58210"/>
    </cofactor>
    <text evidence="5">Binds 1 FMN per subunit.</text>
</comment>
<dbReference type="Gene3D" id="3.40.50.80">
    <property type="entry name" value="Nucleotide-binding domain of ferredoxin-NADP reductase (FNR) module"/>
    <property type="match status" value="1"/>
</dbReference>
<dbReference type="PROSITE" id="PS51384">
    <property type="entry name" value="FAD_FR"/>
    <property type="match status" value="1"/>
</dbReference>
<dbReference type="Pfam" id="PF01180">
    <property type="entry name" value="DHO_dh"/>
    <property type="match status" value="1"/>
</dbReference>
<feature type="binding site" evidence="5">
    <location>
        <position position="126"/>
    </location>
    <ligand>
        <name>FMN</name>
        <dbReference type="ChEBI" id="CHEBI:58210"/>
    </ligand>
</feature>
<dbReference type="SUPFAM" id="SSF52343">
    <property type="entry name" value="Ferredoxin reductase-like, C-terminal NADP-linked domain"/>
    <property type="match status" value="1"/>
</dbReference>
<comment type="caution">
    <text evidence="7">The sequence shown here is derived from an EMBL/GenBank/DDBJ whole genome shotgun (WGS) entry which is preliminary data.</text>
</comment>
<comment type="function">
    <text evidence="5">Catalyzes the conversion of dihydroorotate to orotate.</text>
</comment>
<reference evidence="7" key="1">
    <citation type="journal article" date="2020" name="mSystems">
        <title>Genome- and Community-Level Interaction Insights into Carbon Utilization and Element Cycling Functions of Hydrothermarchaeota in Hydrothermal Sediment.</title>
        <authorList>
            <person name="Zhou Z."/>
            <person name="Liu Y."/>
            <person name="Xu W."/>
            <person name="Pan J."/>
            <person name="Luo Z.H."/>
            <person name="Li M."/>
        </authorList>
    </citation>
    <scope>NUCLEOTIDE SEQUENCE [LARGE SCALE GENOMIC DNA]</scope>
    <source>
        <strain evidence="7">SpSt-769</strain>
    </source>
</reference>
<keyword evidence="5" id="KW-0963">Cytoplasm</keyword>
<evidence type="ECO:0000256" key="5">
    <source>
        <dbReference type="HAMAP-Rule" id="MF_00224"/>
    </source>
</evidence>
<dbReference type="InterPro" id="IPR019480">
    <property type="entry name" value="Dihydroorotate_DH_Fe-S-bd"/>
</dbReference>
<dbReference type="PROSITE" id="PS00912">
    <property type="entry name" value="DHODEHASE_2"/>
    <property type="match status" value="1"/>
</dbReference>
<comment type="caution">
    <text evidence="5">Lacks conserved residue(s) required for the propagation of feature annotation.</text>
</comment>
<dbReference type="GO" id="GO:0044205">
    <property type="term" value="P:'de novo' UMP biosynthetic process"/>
    <property type="evidence" value="ECO:0007669"/>
    <property type="project" value="UniProtKB-UniRule"/>
</dbReference>
<keyword evidence="4 5" id="KW-0560">Oxidoreductase</keyword>
<accession>A0A7C4EW65</accession>
<feature type="binding site" evidence="5">
    <location>
        <position position="44"/>
    </location>
    <ligand>
        <name>substrate</name>
    </ligand>
</feature>
<dbReference type="InterPro" id="IPR037117">
    <property type="entry name" value="Dihydroorotate_DH_ele_sf"/>
</dbReference>
<keyword evidence="3 5" id="KW-0288">FMN</keyword>
<evidence type="ECO:0000256" key="1">
    <source>
        <dbReference type="ARBA" id="ARBA00004725"/>
    </source>
</evidence>
<feature type="binding site" evidence="5">
    <location>
        <begin position="264"/>
        <end position="265"/>
    </location>
    <ligand>
        <name>FMN</name>
        <dbReference type="ChEBI" id="CHEBI:58210"/>
    </ligand>
</feature>
<sequence>MTSWLSGTTISAPFTIGSGVVATAPSVLARLAREIPQLGFVTTKTLSLLPREGYREPIIYEYYPGCFINAVGLANPGAAAFVRDIAPHLPLHNNKPLVASIMGENPDEFVACAKILDPVASAFELNLSCPHVKGAGQSVGSDPEAVKTIIQLMKKTFPKPVIAKLSPNLGDIATSAQLCERAGADGLSLINTVGPGLILDDAGIPILSNEVGGMSGRGILPIGLKAVRDVARVAHIPIIASGGIASPCDVRAYQRAGASFFSVGSALAGKNTQQLISFFQYLAQGIDPSTPLRSPESPDQREGLLTAYTKTTVLRNSPAADDLFVLDLADARPCNPGSFFFLRIPGVGEKPFSPMSHNPHRYLIRAVGPFTKRCQALQTGDEIYLRGPYGNGFPEPPLSRPLVLIAGGTGAAPLIMAAARWQRQVGRMFIGFSKEIQAHFKRELERTVARVRVVVDAPGEVGAILSELAHDMRSEKILYRNCVAFLCGPRRMTGAAVALLLDAVPRSRIFVAREDLMRCGIGLCGSCATEHGLRSCIDGPVFPLEYEQP</sequence>
<dbReference type="Gene3D" id="3.20.20.70">
    <property type="entry name" value="Aldolase class I"/>
    <property type="match status" value="1"/>
</dbReference>
<feature type="binding site" evidence="5">
    <location>
        <begin position="191"/>
        <end position="192"/>
    </location>
    <ligand>
        <name>substrate</name>
    </ligand>
</feature>
<proteinExistence type="inferred from homology"/>
<feature type="binding site" evidence="5">
    <location>
        <position position="164"/>
    </location>
    <ligand>
        <name>FMN</name>
        <dbReference type="ChEBI" id="CHEBI:58210"/>
    </ligand>
</feature>
<dbReference type="PANTHER" id="PTHR43513">
    <property type="entry name" value="DIHYDROOROTATE DEHYDROGENASE B (NAD(+)), ELECTRON TRANSFER SUBUNIT"/>
    <property type="match status" value="1"/>
</dbReference>
<dbReference type="GO" id="GO:0004152">
    <property type="term" value="F:dihydroorotate dehydrogenase activity"/>
    <property type="evidence" value="ECO:0007669"/>
    <property type="project" value="UniProtKB-UniRule"/>
</dbReference>
<dbReference type="GO" id="GO:0006207">
    <property type="term" value="P:'de novo' pyrimidine nucleobase biosynthetic process"/>
    <property type="evidence" value="ECO:0007669"/>
    <property type="project" value="InterPro"/>
</dbReference>
<dbReference type="InterPro" id="IPR050353">
    <property type="entry name" value="PyrK_electron_transfer"/>
</dbReference>
<feature type="binding site" evidence="5">
    <location>
        <position position="18"/>
    </location>
    <ligand>
        <name>FMN</name>
        <dbReference type="ChEBI" id="CHEBI:58210"/>
    </ligand>
</feature>
<dbReference type="HAMAP" id="MF_00224">
    <property type="entry name" value="DHO_dh_type1"/>
    <property type="match status" value="1"/>
</dbReference>
<dbReference type="PANTHER" id="PTHR43513:SF3">
    <property type="entry name" value="DIHYDROOROTATE DEHYDROGENASE B (NAD(+)), ELECTRON TRANSFER SUBUNIT-RELATED"/>
    <property type="match status" value="1"/>
</dbReference>
<dbReference type="InterPro" id="IPR013785">
    <property type="entry name" value="Aldolase_TIM"/>
</dbReference>
<keyword evidence="5" id="KW-0665">Pyrimidine biosynthesis</keyword>
<dbReference type="Gene3D" id="2.40.30.10">
    <property type="entry name" value="Translation factors"/>
    <property type="match status" value="1"/>
</dbReference>
<dbReference type="UniPathway" id="UPA00070"/>